<feature type="compositionally biased region" description="Acidic residues" evidence="1">
    <location>
        <begin position="453"/>
        <end position="466"/>
    </location>
</feature>
<feature type="compositionally biased region" description="Low complexity" evidence="1">
    <location>
        <begin position="253"/>
        <end position="263"/>
    </location>
</feature>
<organism evidence="2 3">
    <name type="scientific">Coccomyxa viridis</name>
    <dbReference type="NCBI Taxonomy" id="1274662"/>
    <lineage>
        <taxon>Eukaryota</taxon>
        <taxon>Viridiplantae</taxon>
        <taxon>Chlorophyta</taxon>
        <taxon>core chlorophytes</taxon>
        <taxon>Trebouxiophyceae</taxon>
        <taxon>Trebouxiophyceae incertae sedis</taxon>
        <taxon>Coccomyxaceae</taxon>
        <taxon>Coccomyxa</taxon>
    </lineage>
</organism>
<accession>A0ABP1G4K8</accession>
<feature type="region of interest" description="Disordered" evidence="1">
    <location>
        <begin position="444"/>
        <end position="466"/>
    </location>
</feature>
<feature type="compositionally biased region" description="Polar residues" evidence="1">
    <location>
        <begin position="281"/>
        <end position="298"/>
    </location>
</feature>
<gene>
    <name evidence="2" type="primary">g9961</name>
    <name evidence="2" type="ORF">VP750_LOCUS8965</name>
</gene>
<protein>
    <submittedName>
        <fullName evidence="2">G9961 protein</fullName>
    </submittedName>
</protein>
<dbReference type="EMBL" id="CAXHTA020000017">
    <property type="protein sequence ID" value="CAL5227059.1"/>
    <property type="molecule type" value="Genomic_DNA"/>
</dbReference>
<keyword evidence="3" id="KW-1185">Reference proteome</keyword>
<reference evidence="2 3" key="1">
    <citation type="submission" date="2024-06" db="EMBL/GenBank/DDBJ databases">
        <authorList>
            <person name="Kraege A."/>
            <person name="Thomma B."/>
        </authorList>
    </citation>
    <scope>NUCLEOTIDE SEQUENCE [LARGE SCALE GENOMIC DNA]</scope>
</reference>
<evidence type="ECO:0000256" key="1">
    <source>
        <dbReference type="SAM" id="MobiDB-lite"/>
    </source>
</evidence>
<sequence length="466" mass="49983">MTDPTPGHALPPAWPEGFGRLLRDALPPVLLDSIASEAQAVSRSPNFWTSRERIRNATAPITACEAAIRHLEATYMGHVLPDAWVGAEWWIQIYEHGRGLAFHFDKDEHLLSSKGQMVHPMVNSIVYLTGDSATSRLGPTVVVDQQHCSSAQPEGTPRRSLLAYPRRNNFLLFDGRLGHGVLDTLSGDLRMTLLVNWWHHKPLNIQELTPDIAAKHGLSLKLWPMLTGAPNPCPTHQISRLSLEESCSGTEKPQSAPAASQQAEDSVCQSAARHHHDKDGSSSCNGSHERQTAPSSSRPESEARDTPPAQATGTSNDAEAWWHPGSASLPAAEAANGHPQAAGTGGGSRDRGMQSSTGSEQLVLSRGVCVPGHSWLPCPRLATPDAAESEFLTVDDLLEGCNVAITGSGAVDAVAIEHPGFALWPMADKESQESAGLEVTAAVLIPDRMLPESESEGESESESENE</sequence>
<name>A0ABP1G4K8_9CHLO</name>
<evidence type="ECO:0000313" key="2">
    <source>
        <dbReference type="EMBL" id="CAL5227059.1"/>
    </source>
</evidence>
<evidence type="ECO:0000313" key="3">
    <source>
        <dbReference type="Proteomes" id="UP001497392"/>
    </source>
</evidence>
<feature type="region of interest" description="Disordered" evidence="1">
    <location>
        <begin position="244"/>
        <end position="360"/>
    </location>
</feature>
<comment type="caution">
    <text evidence="2">The sequence shown here is derived from an EMBL/GenBank/DDBJ whole genome shotgun (WGS) entry which is preliminary data.</text>
</comment>
<dbReference type="Proteomes" id="UP001497392">
    <property type="component" value="Unassembled WGS sequence"/>
</dbReference>
<proteinExistence type="predicted"/>